<dbReference type="InterPro" id="IPR036537">
    <property type="entry name" value="Adaptor_Cbl_N_dom_sf"/>
</dbReference>
<feature type="non-terminal residue" evidence="2">
    <location>
        <position position="351"/>
    </location>
</feature>
<dbReference type="EMBL" id="JARJCM010000029">
    <property type="protein sequence ID" value="KAJ7038964.1"/>
    <property type="molecule type" value="Genomic_DNA"/>
</dbReference>
<dbReference type="Gene3D" id="3.40.50.300">
    <property type="entry name" value="P-loop containing nucleotide triphosphate hydrolases"/>
    <property type="match status" value="1"/>
</dbReference>
<dbReference type="CDD" id="cd21037">
    <property type="entry name" value="MLKL_NTD"/>
    <property type="match status" value="1"/>
</dbReference>
<evidence type="ECO:0000313" key="3">
    <source>
        <dbReference type="Proteomes" id="UP001218188"/>
    </source>
</evidence>
<evidence type="ECO:0000259" key="1">
    <source>
        <dbReference type="Pfam" id="PF20703"/>
    </source>
</evidence>
<sequence length="351" mass="38894">MPPQPSITELRLNNISTSVAITVETIDVLVYTLKISSLEAISNTTQSLLKLVQTIKQEKNECVELMEYTHIFLNAIIGVYIESGTGPDLSPSVLSQIAKFIEYSFIGVTIRTTELMHRTLHKIHTFIEAQQTGSKVWWFLRRGEFSALLKDCKAGLQEGLNFFQIKSSDIMSAAREMKKQAQIRHQEVLNMIETISSSDSASSISEIYSGSCTSSKSISMLPAEPQIFYGRESELTDILGLFNQGTPRIAILGAGGMGKTSLAKVVLHHQEITIKYQGNRFFVQADSASSKVELAGLIGAHLGLKPGKDLTQAVLQYFHISPPSLLVLDNLETVWEPVESRNQIEEFLSLL</sequence>
<accession>A0AAD6XBA0</accession>
<dbReference type="SUPFAM" id="SSF52540">
    <property type="entry name" value="P-loop containing nucleoside triphosphate hydrolases"/>
    <property type="match status" value="1"/>
</dbReference>
<dbReference type="Pfam" id="PF20703">
    <property type="entry name" value="nSTAND1"/>
    <property type="match status" value="1"/>
</dbReference>
<protein>
    <recommendedName>
        <fullName evidence="1">Novel STAND NTPase 1 domain-containing protein</fullName>
    </recommendedName>
</protein>
<dbReference type="InterPro" id="IPR059179">
    <property type="entry name" value="MLKL-like_MCAfunc"/>
</dbReference>
<dbReference type="InterPro" id="IPR027417">
    <property type="entry name" value="P-loop_NTPase"/>
</dbReference>
<feature type="domain" description="Novel STAND NTPase 1" evidence="1">
    <location>
        <begin position="224"/>
        <end position="351"/>
    </location>
</feature>
<gene>
    <name evidence="2" type="ORF">C8F04DRAFT_997529</name>
</gene>
<organism evidence="2 3">
    <name type="scientific">Mycena alexandri</name>
    <dbReference type="NCBI Taxonomy" id="1745969"/>
    <lineage>
        <taxon>Eukaryota</taxon>
        <taxon>Fungi</taxon>
        <taxon>Dikarya</taxon>
        <taxon>Basidiomycota</taxon>
        <taxon>Agaricomycotina</taxon>
        <taxon>Agaricomycetes</taxon>
        <taxon>Agaricomycetidae</taxon>
        <taxon>Agaricales</taxon>
        <taxon>Marasmiineae</taxon>
        <taxon>Mycenaceae</taxon>
        <taxon>Mycena</taxon>
    </lineage>
</organism>
<dbReference type="InterPro" id="IPR049052">
    <property type="entry name" value="nSTAND1"/>
</dbReference>
<dbReference type="Gene3D" id="1.20.930.20">
    <property type="entry name" value="Adaptor protein Cbl, N-terminal domain"/>
    <property type="match status" value="1"/>
</dbReference>
<proteinExistence type="predicted"/>
<comment type="caution">
    <text evidence="2">The sequence shown here is derived from an EMBL/GenBank/DDBJ whole genome shotgun (WGS) entry which is preliminary data.</text>
</comment>
<name>A0AAD6XBA0_9AGAR</name>
<keyword evidence="3" id="KW-1185">Reference proteome</keyword>
<evidence type="ECO:0000313" key="2">
    <source>
        <dbReference type="EMBL" id="KAJ7038964.1"/>
    </source>
</evidence>
<reference evidence="2" key="1">
    <citation type="submission" date="2023-03" db="EMBL/GenBank/DDBJ databases">
        <title>Massive genome expansion in bonnet fungi (Mycena s.s.) driven by repeated elements and novel gene families across ecological guilds.</title>
        <authorList>
            <consortium name="Lawrence Berkeley National Laboratory"/>
            <person name="Harder C.B."/>
            <person name="Miyauchi S."/>
            <person name="Viragh M."/>
            <person name="Kuo A."/>
            <person name="Thoen E."/>
            <person name="Andreopoulos B."/>
            <person name="Lu D."/>
            <person name="Skrede I."/>
            <person name="Drula E."/>
            <person name="Henrissat B."/>
            <person name="Morin E."/>
            <person name="Kohler A."/>
            <person name="Barry K."/>
            <person name="LaButti K."/>
            <person name="Morin E."/>
            <person name="Salamov A."/>
            <person name="Lipzen A."/>
            <person name="Mereny Z."/>
            <person name="Hegedus B."/>
            <person name="Baldrian P."/>
            <person name="Stursova M."/>
            <person name="Weitz H."/>
            <person name="Taylor A."/>
            <person name="Grigoriev I.V."/>
            <person name="Nagy L.G."/>
            <person name="Martin F."/>
            <person name="Kauserud H."/>
        </authorList>
    </citation>
    <scope>NUCLEOTIDE SEQUENCE</scope>
    <source>
        <strain evidence="2">CBHHK200</strain>
    </source>
</reference>
<dbReference type="GO" id="GO:0007166">
    <property type="term" value="P:cell surface receptor signaling pathway"/>
    <property type="evidence" value="ECO:0007669"/>
    <property type="project" value="InterPro"/>
</dbReference>
<dbReference type="Proteomes" id="UP001218188">
    <property type="component" value="Unassembled WGS sequence"/>
</dbReference>
<dbReference type="AlphaFoldDB" id="A0AAD6XBA0"/>